<feature type="non-terminal residue" evidence="4">
    <location>
        <position position="1"/>
    </location>
</feature>
<dbReference type="SUPFAM" id="SSF52058">
    <property type="entry name" value="L domain-like"/>
    <property type="match status" value="1"/>
</dbReference>
<comment type="subcellular location">
    <subcellularLocation>
        <location evidence="1">Membrane</location>
        <topology evidence="1">Single-pass type I membrane protein</topology>
    </subcellularLocation>
</comment>
<dbReference type="EMBL" id="BTGU01001339">
    <property type="protein sequence ID" value="GMN21779.1"/>
    <property type="molecule type" value="Genomic_DNA"/>
</dbReference>
<name>A0AA87YRT1_FICCA</name>
<dbReference type="GO" id="GO:0005886">
    <property type="term" value="C:plasma membrane"/>
    <property type="evidence" value="ECO:0007669"/>
    <property type="project" value="TreeGrafter"/>
</dbReference>
<keyword evidence="3" id="KW-0677">Repeat</keyword>
<dbReference type="InterPro" id="IPR001611">
    <property type="entry name" value="Leu-rich_rpt"/>
</dbReference>
<dbReference type="Proteomes" id="UP001187192">
    <property type="component" value="Unassembled WGS sequence"/>
</dbReference>
<evidence type="ECO:0000313" key="5">
    <source>
        <dbReference type="Proteomes" id="UP001187192"/>
    </source>
</evidence>
<dbReference type="PANTHER" id="PTHR48006:SF34">
    <property type="entry name" value="OS08G0203700 PROTEIN"/>
    <property type="match status" value="1"/>
</dbReference>
<dbReference type="FunFam" id="3.80.10.10:FF:000383">
    <property type="entry name" value="Leucine-rich repeat receptor protein kinase EMS1"/>
    <property type="match status" value="1"/>
</dbReference>
<sequence length="176" mass="19629">MRDLRSATDRTRTMIATIDLCSCRSHHEPTGTPLEIFDSYSSCNHVEIINDAKLDNNRIFFSESWGNPNRQLIGSAHGSSMRVYALNKRGVIPEAITAFKYLTFLNIDQNFFTGPLPTFIGNLTSLKLLSISHNLFSGPIPKELGNLKDLHFLSFGSNNFSGTLPPELGNLVKLEQ</sequence>
<dbReference type="PANTHER" id="PTHR48006">
    <property type="entry name" value="LEUCINE-RICH REPEAT-CONTAINING PROTEIN DDB_G0281931-RELATED"/>
    <property type="match status" value="1"/>
</dbReference>
<gene>
    <name evidence="4" type="ORF">TIFTF001_040110</name>
</gene>
<dbReference type="Gene3D" id="3.80.10.10">
    <property type="entry name" value="Ribonuclease Inhibitor"/>
    <property type="match status" value="1"/>
</dbReference>
<dbReference type="InterPro" id="IPR032675">
    <property type="entry name" value="LRR_dom_sf"/>
</dbReference>
<evidence type="ECO:0000256" key="2">
    <source>
        <dbReference type="ARBA" id="ARBA00022614"/>
    </source>
</evidence>
<dbReference type="InterPro" id="IPR051824">
    <property type="entry name" value="LRR_Rcpt-Like_S/T_Kinase"/>
</dbReference>
<organism evidence="4 5">
    <name type="scientific">Ficus carica</name>
    <name type="common">Common fig</name>
    <dbReference type="NCBI Taxonomy" id="3494"/>
    <lineage>
        <taxon>Eukaryota</taxon>
        <taxon>Viridiplantae</taxon>
        <taxon>Streptophyta</taxon>
        <taxon>Embryophyta</taxon>
        <taxon>Tracheophyta</taxon>
        <taxon>Spermatophyta</taxon>
        <taxon>Magnoliopsida</taxon>
        <taxon>eudicotyledons</taxon>
        <taxon>Gunneridae</taxon>
        <taxon>Pentapetalae</taxon>
        <taxon>rosids</taxon>
        <taxon>fabids</taxon>
        <taxon>Rosales</taxon>
        <taxon>Moraceae</taxon>
        <taxon>Ficeae</taxon>
        <taxon>Ficus</taxon>
    </lineage>
</organism>
<evidence type="ECO:0000313" key="4">
    <source>
        <dbReference type="EMBL" id="GMN21779.1"/>
    </source>
</evidence>
<dbReference type="AlphaFoldDB" id="A0AA87YRT1"/>
<evidence type="ECO:0000256" key="1">
    <source>
        <dbReference type="ARBA" id="ARBA00004479"/>
    </source>
</evidence>
<protein>
    <submittedName>
        <fullName evidence="4">Uncharacterized protein</fullName>
    </submittedName>
</protein>
<keyword evidence="5" id="KW-1185">Reference proteome</keyword>
<evidence type="ECO:0000256" key="3">
    <source>
        <dbReference type="ARBA" id="ARBA00022737"/>
    </source>
</evidence>
<reference evidence="4" key="1">
    <citation type="submission" date="2023-07" db="EMBL/GenBank/DDBJ databases">
        <title>draft genome sequence of fig (Ficus carica).</title>
        <authorList>
            <person name="Takahashi T."/>
            <person name="Nishimura K."/>
        </authorList>
    </citation>
    <scope>NUCLEOTIDE SEQUENCE</scope>
</reference>
<proteinExistence type="predicted"/>
<accession>A0AA87YRT1</accession>
<keyword evidence="2" id="KW-0433">Leucine-rich repeat</keyword>
<comment type="caution">
    <text evidence="4">The sequence shown here is derived from an EMBL/GenBank/DDBJ whole genome shotgun (WGS) entry which is preliminary data.</text>
</comment>
<dbReference type="Pfam" id="PF00560">
    <property type="entry name" value="LRR_1"/>
    <property type="match status" value="3"/>
</dbReference>